<dbReference type="InterPro" id="IPR004017">
    <property type="entry name" value="Cys_rich_dom"/>
</dbReference>
<dbReference type="RefSeq" id="WP_075859472.1">
    <property type="nucleotide sequence ID" value="NZ_BDJK01000024.1"/>
</dbReference>
<dbReference type="OrthoDB" id="9777685at2"/>
<proteinExistence type="predicted"/>
<keyword evidence="4" id="KW-1185">Reference proteome</keyword>
<feature type="domain" description="Cysteine-rich" evidence="2">
    <location>
        <begin position="142"/>
        <end position="232"/>
    </location>
</feature>
<dbReference type="PANTHER" id="PTHR42947">
    <property type="entry name" value="COB--COM HETERODISULFIDE REDUCTASE SUBUNIT B 1"/>
    <property type="match status" value="1"/>
</dbReference>
<protein>
    <submittedName>
        <fullName evidence="3">Heterodisulfide reductase subunit B</fullName>
    </submittedName>
</protein>
<name>A0A1L8CVR7_9THEO</name>
<reference evidence="4" key="1">
    <citation type="submission" date="2016-12" db="EMBL/GenBank/DDBJ databases">
        <title>Draft Genome Sequences od Carboxydothermus pertinax and islandicus, Hydrogenogenic Carboxydotrophic Bacteria.</title>
        <authorList>
            <person name="Fukuyama Y."/>
            <person name="Ohmae K."/>
            <person name="Yoneda Y."/>
            <person name="Yoshida T."/>
            <person name="Sako Y."/>
        </authorList>
    </citation>
    <scope>NUCLEOTIDE SEQUENCE [LARGE SCALE GENOMIC DNA]</scope>
    <source>
        <strain evidence="4">Ug1</strain>
    </source>
</reference>
<gene>
    <name evidence="3" type="ORF">cpu_15280</name>
</gene>
<feature type="domain" description="Cysteine-rich" evidence="2">
    <location>
        <begin position="3"/>
        <end position="82"/>
    </location>
</feature>
<dbReference type="Gene3D" id="1.20.1050.140">
    <property type="match status" value="1"/>
</dbReference>
<sequence>MKYAYYPGCSLHSTAKEYDMSTKKVAKALNIELVEIPDWNCCGATAGHSTSHLLAVALGARNLAQAESLGLDVAAPCAACYQRLVVAEREMKENPEIREKINSTLEKPYEGNNHTYSLVEVVAKAKEQIENLKVKSFEGLKVAAYYGCLLVKPPKIMQFDDPENPQILDDLVRATGAEAVDWSFKTECCGGALAVSNTGIVLKLTRDILRVARDRGADVIVTACPLCQSNLDMRQGQIKEAFGEEFNIPVLYFTELIGLALGLKPEELGLNSHFVSTKKVLEWRDAR</sequence>
<dbReference type="Gene3D" id="3.40.50.11810">
    <property type="match status" value="1"/>
</dbReference>
<evidence type="ECO:0000313" key="4">
    <source>
        <dbReference type="Proteomes" id="UP000187485"/>
    </source>
</evidence>
<evidence type="ECO:0000313" key="3">
    <source>
        <dbReference type="EMBL" id="GAV23018.1"/>
    </source>
</evidence>
<dbReference type="InterPro" id="IPR051278">
    <property type="entry name" value="HdrB/HdrD_reductase"/>
</dbReference>
<evidence type="ECO:0000259" key="2">
    <source>
        <dbReference type="Pfam" id="PF02754"/>
    </source>
</evidence>
<comment type="caution">
    <text evidence="3">The sequence shown here is derived from an EMBL/GenBank/DDBJ whole genome shotgun (WGS) entry which is preliminary data.</text>
</comment>
<dbReference type="Proteomes" id="UP000187485">
    <property type="component" value="Unassembled WGS sequence"/>
</dbReference>
<dbReference type="EMBL" id="BDJK01000024">
    <property type="protein sequence ID" value="GAV23018.1"/>
    <property type="molecule type" value="Genomic_DNA"/>
</dbReference>
<dbReference type="GO" id="GO:0016491">
    <property type="term" value="F:oxidoreductase activity"/>
    <property type="evidence" value="ECO:0007669"/>
    <property type="project" value="UniProtKB-KW"/>
</dbReference>
<organism evidence="3 4">
    <name type="scientific">Carboxydothermus pertinax</name>
    <dbReference type="NCBI Taxonomy" id="870242"/>
    <lineage>
        <taxon>Bacteria</taxon>
        <taxon>Bacillati</taxon>
        <taxon>Bacillota</taxon>
        <taxon>Clostridia</taxon>
        <taxon>Thermoanaerobacterales</taxon>
        <taxon>Thermoanaerobacteraceae</taxon>
        <taxon>Carboxydothermus</taxon>
    </lineage>
</organism>
<dbReference type="PANTHER" id="PTHR42947:SF1">
    <property type="entry name" value="COB--COM HETERODISULFIDE REDUCTASE SUBUNIT B 1"/>
    <property type="match status" value="1"/>
</dbReference>
<dbReference type="Pfam" id="PF02754">
    <property type="entry name" value="CCG"/>
    <property type="match status" value="2"/>
</dbReference>
<evidence type="ECO:0000256" key="1">
    <source>
        <dbReference type="ARBA" id="ARBA00023002"/>
    </source>
</evidence>
<keyword evidence="1" id="KW-0560">Oxidoreductase</keyword>
<dbReference type="AlphaFoldDB" id="A0A1L8CVR7"/>
<accession>A0A1L8CVR7</accession>
<dbReference type="STRING" id="870242.cpu_15280"/>